<dbReference type="InterPro" id="IPR037472">
    <property type="entry name" value="MBD8"/>
</dbReference>
<sequence>MATTATRTTTPNTTKPPHPLPPNFLPYIDMTTLSRAELHKLSLTFSTQPSTTNNTITPTIDRTNFNESAGSRRQTFARPSHHHHRHRLAATPFTKTHTDPPNNPIPNDPDRLENPTIIKFLKNLLSSHPEFQEPDFSVEFDTFNHFNHPITIISNSLIPRQVLDFDMPPGVRKRKRGRKPKVKALSIVQREMGLEIVNRKGVVVDLVGLASLDDPYKDELKRRTEGMEKEEELLGFFRDLGGQWCSRRKKRKIVDAGEFGDFLPVGWKLILGLKRKEGRAWVYCRRYLSPSGQQFISCKEVSAYLQSLVGPYDAQQAKDHTGDSIQQDHGGAPHAGAIERLEDHGQSNEHQKQVSLLETDNLAEVQIRDLFECHKCRMTFDEKGTYLEHLLSFHQRTTRRYRLGSSVGDGVIVKDGKFECQFCHKVFHERRRYNGHVGIHVRNYVRGIEDSPGVKNYMRGIEDSPAVQLALQKSDPPTPDDLPTRISKMDALIEIAQNSIRETSSSGANDEQNVVSDSKLPASVSEHELNSDSPPSEPQMEDSIPGKSLELNLHQQKVDFMVIDEKMEKVEDASDVQDFKTVSSADAQHHNTFESLSRNDGLAPGTNEIGRSGIKGETVSESHTLAPVNAQKIFGAESNMIFVGFDRQHQHKPDEVDKSVNVEMKIGFGSENSIADGNAIQDTGGHSFKENLLKCGVPEQQLQLPHDFSTPEAIVDKVSCFILVDYSEEQILVCSHLSETCIKYSRENSFVTHGIIHASSLQKVVLPSPLAIDEGENEFGTADQIHAKVTGFDELKLDEIEHLKFSLGTGQEPMSLHEVPLGVGNITEMEATYDASLQFESDVIVDTADRQLTTVCVWCGAEFSHEAFDTEMQSDSVGYMCPDCKAKISGQLNI</sequence>
<organism evidence="5 6">
    <name type="scientific">Populus tomentosa</name>
    <name type="common">Chinese white poplar</name>
    <dbReference type="NCBI Taxonomy" id="118781"/>
    <lineage>
        <taxon>Eukaryota</taxon>
        <taxon>Viridiplantae</taxon>
        <taxon>Streptophyta</taxon>
        <taxon>Embryophyta</taxon>
        <taxon>Tracheophyta</taxon>
        <taxon>Spermatophyta</taxon>
        <taxon>Magnoliopsida</taxon>
        <taxon>eudicotyledons</taxon>
        <taxon>Gunneridae</taxon>
        <taxon>Pentapetalae</taxon>
        <taxon>rosids</taxon>
        <taxon>fabids</taxon>
        <taxon>Malpighiales</taxon>
        <taxon>Salicaceae</taxon>
        <taxon>Saliceae</taxon>
        <taxon>Populus</taxon>
    </lineage>
</organism>
<evidence type="ECO:0000259" key="3">
    <source>
        <dbReference type="PROSITE" id="PS50157"/>
    </source>
</evidence>
<proteinExistence type="predicted"/>
<comment type="caution">
    <text evidence="5">The sequence shown here is derived from an EMBL/GenBank/DDBJ whole genome shotgun (WGS) entry which is preliminary data.</text>
</comment>
<feature type="region of interest" description="Disordered" evidence="2">
    <location>
        <begin position="499"/>
        <end position="544"/>
    </location>
</feature>
<dbReference type="Proteomes" id="UP000886885">
    <property type="component" value="Chromosome 1D"/>
</dbReference>
<accession>A0A8X8ASQ9</accession>
<evidence type="ECO:0008006" key="7">
    <source>
        <dbReference type="Google" id="ProtNLM"/>
    </source>
</evidence>
<evidence type="ECO:0000256" key="1">
    <source>
        <dbReference type="PROSITE-ProRule" id="PRU00042"/>
    </source>
</evidence>
<dbReference type="PROSITE" id="PS00028">
    <property type="entry name" value="ZINC_FINGER_C2H2_1"/>
    <property type="match status" value="2"/>
</dbReference>
<gene>
    <name evidence="5" type="ORF">POTOM_005973</name>
</gene>
<feature type="domain" description="C2H2-type" evidence="3">
    <location>
        <begin position="418"/>
        <end position="445"/>
    </location>
</feature>
<dbReference type="GO" id="GO:0003677">
    <property type="term" value="F:DNA binding"/>
    <property type="evidence" value="ECO:0007669"/>
    <property type="project" value="InterPro"/>
</dbReference>
<feature type="compositionally biased region" description="Polar residues" evidence="2">
    <location>
        <begin position="61"/>
        <end position="74"/>
    </location>
</feature>
<evidence type="ECO:0000256" key="2">
    <source>
        <dbReference type="SAM" id="MobiDB-lite"/>
    </source>
</evidence>
<reference evidence="5" key="1">
    <citation type="journal article" date="2020" name="bioRxiv">
        <title>Hybrid origin of Populus tomentosa Carr. identified through genome sequencing and phylogenomic analysis.</title>
        <authorList>
            <person name="An X."/>
            <person name="Gao K."/>
            <person name="Chen Z."/>
            <person name="Li J."/>
            <person name="Yang X."/>
            <person name="Yang X."/>
            <person name="Zhou J."/>
            <person name="Guo T."/>
            <person name="Zhao T."/>
            <person name="Huang S."/>
            <person name="Miao D."/>
            <person name="Khan W.U."/>
            <person name="Rao P."/>
            <person name="Ye M."/>
            <person name="Lei B."/>
            <person name="Liao W."/>
            <person name="Wang J."/>
            <person name="Ji L."/>
            <person name="Li Y."/>
            <person name="Guo B."/>
            <person name="Mustafa N.S."/>
            <person name="Li S."/>
            <person name="Yun Q."/>
            <person name="Keller S.R."/>
            <person name="Mao J."/>
            <person name="Zhang R."/>
            <person name="Strauss S.H."/>
        </authorList>
    </citation>
    <scope>NUCLEOTIDE SEQUENCE</scope>
    <source>
        <strain evidence="5">GM15</strain>
        <tissue evidence="5">Leaf</tissue>
    </source>
</reference>
<evidence type="ECO:0000259" key="4">
    <source>
        <dbReference type="PROSITE" id="PS50982"/>
    </source>
</evidence>
<feature type="compositionally biased region" description="Polar residues" evidence="2">
    <location>
        <begin position="499"/>
        <end position="516"/>
    </location>
</feature>
<keyword evidence="6" id="KW-1185">Reference proteome</keyword>
<feature type="compositionally biased region" description="Low complexity" evidence="2">
    <location>
        <begin position="49"/>
        <end position="60"/>
    </location>
</feature>
<dbReference type="PANTHER" id="PTHR37701:SF19">
    <property type="entry name" value="METHYL-CPG-BINDING DOMAIN PROTEIN"/>
    <property type="match status" value="1"/>
</dbReference>
<keyword evidence="1" id="KW-0479">Metal-binding</keyword>
<feature type="region of interest" description="Disordered" evidence="2">
    <location>
        <begin position="1"/>
        <end position="22"/>
    </location>
</feature>
<feature type="compositionally biased region" description="Basic residues" evidence="2">
    <location>
        <begin position="79"/>
        <end position="88"/>
    </location>
</feature>
<protein>
    <recommendedName>
        <fullName evidence="7">Methyl-CPG-binding domain 8</fullName>
    </recommendedName>
</protein>
<feature type="compositionally biased region" description="Low complexity" evidence="2">
    <location>
        <begin position="1"/>
        <end position="13"/>
    </location>
</feature>
<dbReference type="InterPro" id="IPR001739">
    <property type="entry name" value="Methyl_CpG_DNA-bd"/>
</dbReference>
<dbReference type="OrthoDB" id="1893318at2759"/>
<dbReference type="AlphaFoldDB" id="A0A8X8ASQ9"/>
<dbReference type="GO" id="GO:0008270">
    <property type="term" value="F:zinc ion binding"/>
    <property type="evidence" value="ECO:0007669"/>
    <property type="project" value="UniProtKB-KW"/>
</dbReference>
<dbReference type="PROSITE" id="PS50157">
    <property type="entry name" value="ZINC_FINGER_C2H2_2"/>
    <property type="match status" value="1"/>
</dbReference>
<keyword evidence="1" id="KW-0863">Zinc-finger</keyword>
<dbReference type="SMART" id="SM00355">
    <property type="entry name" value="ZnF_C2H2"/>
    <property type="match status" value="2"/>
</dbReference>
<keyword evidence="1" id="KW-0862">Zinc</keyword>
<dbReference type="InterPro" id="IPR013087">
    <property type="entry name" value="Znf_C2H2_type"/>
</dbReference>
<feature type="domain" description="MBD" evidence="4">
    <location>
        <begin position="253"/>
        <end position="325"/>
    </location>
</feature>
<dbReference type="EMBL" id="JAAWWB010000002">
    <property type="protein sequence ID" value="KAG6789843.1"/>
    <property type="molecule type" value="Genomic_DNA"/>
</dbReference>
<evidence type="ECO:0000313" key="5">
    <source>
        <dbReference type="EMBL" id="KAG6789843.1"/>
    </source>
</evidence>
<evidence type="ECO:0000313" key="6">
    <source>
        <dbReference type="Proteomes" id="UP000886885"/>
    </source>
</evidence>
<dbReference type="PANTHER" id="PTHR37701">
    <property type="entry name" value="METHYL-CPG-BINDING DOMAIN-CONTAINING PROTEIN 8"/>
    <property type="match status" value="1"/>
</dbReference>
<feature type="region of interest" description="Disordered" evidence="2">
    <location>
        <begin position="49"/>
        <end position="109"/>
    </location>
</feature>
<name>A0A8X8ASQ9_POPTO</name>
<dbReference type="PROSITE" id="PS50982">
    <property type="entry name" value="MBD"/>
    <property type="match status" value="1"/>
</dbReference>